<keyword evidence="3" id="KW-1185">Reference proteome</keyword>
<proteinExistence type="predicted"/>
<organism evidence="2 3">
    <name type="scientific">Symbiodinium necroappetens</name>
    <dbReference type="NCBI Taxonomy" id="1628268"/>
    <lineage>
        <taxon>Eukaryota</taxon>
        <taxon>Sar</taxon>
        <taxon>Alveolata</taxon>
        <taxon>Dinophyceae</taxon>
        <taxon>Suessiales</taxon>
        <taxon>Symbiodiniaceae</taxon>
        <taxon>Symbiodinium</taxon>
    </lineage>
</organism>
<dbReference type="Proteomes" id="UP000601435">
    <property type="component" value="Unassembled WGS sequence"/>
</dbReference>
<protein>
    <submittedName>
        <fullName evidence="2">Uncharacterized protein</fullName>
    </submittedName>
</protein>
<reference evidence="2" key="1">
    <citation type="submission" date="2021-02" db="EMBL/GenBank/DDBJ databases">
        <authorList>
            <person name="Dougan E. K."/>
            <person name="Rhodes N."/>
            <person name="Thang M."/>
            <person name="Chan C."/>
        </authorList>
    </citation>
    <scope>NUCLEOTIDE SEQUENCE</scope>
</reference>
<sequence>LGGLLIPYGWQVVGASPLLWGFADITAARLRAGTWEVAAITFLGGLTWCLCMFPFIFQSSLLLAKYFRKKAPTIWQDRLKSIGVASILTFLSFFATWTSLFVDVLLPAVIWLCAVVLLSGCCWFAIRHLAKRMEKTQDVPRPDRPKCDATSIVIHT</sequence>
<evidence type="ECO:0000256" key="1">
    <source>
        <dbReference type="SAM" id="Phobius"/>
    </source>
</evidence>
<feature type="non-terminal residue" evidence="2">
    <location>
        <position position="1"/>
    </location>
</feature>
<evidence type="ECO:0000313" key="3">
    <source>
        <dbReference type="Proteomes" id="UP000601435"/>
    </source>
</evidence>
<gene>
    <name evidence="2" type="ORF">SNEC2469_LOCUS30845</name>
</gene>
<feature type="transmembrane region" description="Helical" evidence="1">
    <location>
        <begin position="108"/>
        <end position="126"/>
    </location>
</feature>
<evidence type="ECO:0000313" key="2">
    <source>
        <dbReference type="EMBL" id="CAE7908324.1"/>
    </source>
</evidence>
<keyword evidence="1" id="KW-0812">Transmembrane</keyword>
<feature type="transmembrane region" description="Helical" evidence="1">
    <location>
        <begin position="37"/>
        <end position="61"/>
    </location>
</feature>
<dbReference type="AlphaFoldDB" id="A0A813BJP7"/>
<keyword evidence="1" id="KW-0472">Membrane</keyword>
<accession>A0A813BJP7</accession>
<dbReference type="EMBL" id="CAJNJA010072987">
    <property type="protein sequence ID" value="CAE7908324.1"/>
    <property type="molecule type" value="Genomic_DNA"/>
</dbReference>
<keyword evidence="1" id="KW-1133">Transmembrane helix</keyword>
<feature type="transmembrane region" description="Helical" evidence="1">
    <location>
        <begin position="82"/>
        <end position="102"/>
    </location>
</feature>
<name>A0A813BJP7_9DINO</name>
<comment type="caution">
    <text evidence="2">The sequence shown here is derived from an EMBL/GenBank/DDBJ whole genome shotgun (WGS) entry which is preliminary data.</text>
</comment>